<dbReference type="InterPro" id="IPR006580">
    <property type="entry name" value="Znf_TTF"/>
</dbReference>
<dbReference type="InterPro" id="IPR008906">
    <property type="entry name" value="HATC_C_dom"/>
</dbReference>
<dbReference type="Pfam" id="PF05699">
    <property type="entry name" value="Dimer_Tnp_hAT"/>
    <property type="match status" value="1"/>
</dbReference>
<reference evidence="2" key="1">
    <citation type="submission" date="2017-10" db="EMBL/GenBank/DDBJ databases">
        <title>Transcriptome Assembly of Sugarcane Aphid Adults.</title>
        <authorList>
            <person name="Scully E.D."/>
            <person name="Palmer N.A."/>
            <person name="Geib S.M."/>
            <person name="Sarath G."/>
            <person name="Sattler S.E."/>
        </authorList>
    </citation>
    <scope>NUCLEOTIDE SEQUENCE</scope>
    <source>
        <tissue evidence="2">Whole body</tissue>
    </source>
</reference>
<dbReference type="InterPro" id="IPR052958">
    <property type="entry name" value="IFN-induced_PKR_regulator"/>
</dbReference>
<dbReference type="SUPFAM" id="SSF53098">
    <property type="entry name" value="Ribonuclease H-like"/>
    <property type="match status" value="1"/>
</dbReference>
<dbReference type="PANTHER" id="PTHR46289:SF17">
    <property type="entry name" value="HAT C-TERMINAL DIMERISATION DOMAIN-CONTAINING PROTEIN"/>
    <property type="match status" value="1"/>
</dbReference>
<dbReference type="GO" id="GO:0046983">
    <property type="term" value="F:protein dimerization activity"/>
    <property type="evidence" value="ECO:0007669"/>
    <property type="project" value="InterPro"/>
</dbReference>
<organism evidence="2">
    <name type="scientific">Melanaphis sacchari</name>
    <dbReference type="NCBI Taxonomy" id="742174"/>
    <lineage>
        <taxon>Eukaryota</taxon>
        <taxon>Metazoa</taxon>
        <taxon>Ecdysozoa</taxon>
        <taxon>Arthropoda</taxon>
        <taxon>Hexapoda</taxon>
        <taxon>Insecta</taxon>
        <taxon>Pterygota</taxon>
        <taxon>Neoptera</taxon>
        <taxon>Paraneoptera</taxon>
        <taxon>Hemiptera</taxon>
        <taxon>Sternorrhyncha</taxon>
        <taxon>Aphidomorpha</taxon>
        <taxon>Aphidoidea</taxon>
        <taxon>Aphididae</taxon>
        <taxon>Aphidini</taxon>
        <taxon>Melanaphis</taxon>
    </lineage>
</organism>
<protein>
    <submittedName>
        <fullName evidence="2">Zinc finger MYM-type protein 1</fullName>
    </submittedName>
</protein>
<dbReference type="EMBL" id="GFXV01005754">
    <property type="protein sequence ID" value="MBW17559.1"/>
    <property type="molecule type" value="Transcribed_RNA"/>
</dbReference>
<accession>A0A2H8TUD7</accession>
<dbReference type="InterPro" id="IPR025398">
    <property type="entry name" value="DUF4371"/>
</dbReference>
<dbReference type="InterPro" id="IPR012337">
    <property type="entry name" value="RNaseH-like_sf"/>
</dbReference>
<dbReference type="SMART" id="SM00597">
    <property type="entry name" value="ZnF_TTF"/>
    <property type="match status" value="1"/>
</dbReference>
<evidence type="ECO:0000313" key="2">
    <source>
        <dbReference type="EMBL" id="MBW17559.1"/>
    </source>
</evidence>
<proteinExistence type="predicted"/>
<evidence type="ECO:0000259" key="1">
    <source>
        <dbReference type="SMART" id="SM00597"/>
    </source>
</evidence>
<gene>
    <name evidence="2" type="primary">ZMYM1_14</name>
</gene>
<dbReference type="OrthoDB" id="6584407at2759"/>
<name>A0A2H8TUD7_9HEMI</name>
<feature type="domain" description="TTF-type" evidence="1">
    <location>
        <begin position="96"/>
        <end position="183"/>
    </location>
</feature>
<dbReference type="AlphaFoldDB" id="A0A2H8TUD7"/>
<dbReference type="Pfam" id="PF14291">
    <property type="entry name" value="DUF4371"/>
    <property type="match status" value="1"/>
</dbReference>
<dbReference type="PANTHER" id="PTHR46289">
    <property type="entry name" value="52 KDA REPRESSOR OF THE INHIBITOR OF THE PROTEIN KINASE-LIKE PROTEIN-RELATED"/>
    <property type="match status" value="1"/>
</dbReference>
<sequence length="779" mass="88644">MSNKKITNFFKTTSTSVSVTASTASDSLKRKHELETEDSQIIGNQLENVVHLTQKNDIGLFLNRCLSDHEKNIVLTNLWSPQANYLFPLLNNNAKRNIKFQQRWLDKFNWLSYSEKLEGAFCKYCVVFAKSGGKGSQALGSLVTHAFQNWKKALEVFEKHSKHEYHTLSLLKSEQFLKSFSSGQPSIIDILDTERMKQKKENRLNLLPIIECVMLCGRQELALRGHKDAGPICFKTESEPYINEGNFRAILKYKAKDLNHLKHFLESDGRYKYTSAKIQNEIISSAGDILLEKIVKEVNSAKCFSVLADETTDISVKEQLALCVRYVVGSDENVFVCERFLKYIEIHSLTGKDIASTIVNGLNSCGIDCSNMYGQGYDGASNMSGRFKGTQKIVRETCPKALYVHCAAHSLNLAVSTSCDIQAIRNSLGLVEKMYCFLNTPKRKNVLLSVINESDMDTRSKSIKHLCATRWVERYTAINDFVELFPYVIQTLEKICEWNDTTSTDANILMKAMDSEFLISLQVIKVLFSYGLPLCKLLQKVNLDLKEAVDLAEVTVATIQRLRGNITEEFKQLFKEAEKMANILDITISIKCLSKKCTKRANPSINDPEEYYRVTIAIPYIDSFIQQLNERFLCHKNVLKGFQCLFSGTYSDDFDELLQFYLDTDKQIVKAELNLWHAVLNNNGQHPKSGLEALRLCKKEMFPNLHFLVQILCSLPVSTATPERTFSCLKRLKTYLRNTMTETRLNGLTMLAVHTDIPLSAEEVLDELAKKPRKLDFVL</sequence>